<evidence type="ECO:0000256" key="2">
    <source>
        <dbReference type="ARBA" id="ARBA00012391"/>
    </source>
</evidence>
<keyword evidence="3 13" id="KW-0808">Transferase</keyword>
<dbReference type="GO" id="GO:0004781">
    <property type="term" value="F:sulfate adenylyltransferase (ATP) activity"/>
    <property type="evidence" value="ECO:0007669"/>
    <property type="project" value="UniProtKB-EC"/>
</dbReference>
<dbReference type="InterPro" id="IPR014729">
    <property type="entry name" value="Rossmann-like_a/b/a_fold"/>
</dbReference>
<evidence type="ECO:0000256" key="8">
    <source>
        <dbReference type="ARBA" id="ARBA00037980"/>
    </source>
</evidence>
<dbReference type="InterPro" id="IPR015947">
    <property type="entry name" value="PUA-like_sf"/>
</dbReference>
<organism evidence="13">
    <name type="scientific">Desulfobacca acetoxidans</name>
    <dbReference type="NCBI Taxonomy" id="60893"/>
    <lineage>
        <taxon>Bacteria</taxon>
        <taxon>Pseudomonadati</taxon>
        <taxon>Thermodesulfobacteriota</taxon>
        <taxon>Desulfobaccia</taxon>
        <taxon>Desulfobaccales</taxon>
        <taxon>Desulfobaccaceae</taxon>
        <taxon>Desulfobacca</taxon>
    </lineage>
</organism>
<evidence type="ECO:0000313" key="13">
    <source>
        <dbReference type="EMBL" id="HGF35510.1"/>
    </source>
</evidence>
<feature type="domain" description="ATP-sulfurylase PUA-like" evidence="12">
    <location>
        <begin position="6"/>
        <end position="160"/>
    </location>
</feature>
<dbReference type="NCBIfam" id="TIGR00339">
    <property type="entry name" value="sopT"/>
    <property type="match status" value="1"/>
</dbReference>
<comment type="caution">
    <text evidence="13">The sequence shown here is derived from an EMBL/GenBank/DDBJ whole genome shotgun (WGS) entry which is preliminary data.</text>
</comment>
<dbReference type="EC" id="2.7.7.4" evidence="2"/>
<dbReference type="Pfam" id="PF14306">
    <property type="entry name" value="PUA_2"/>
    <property type="match status" value="1"/>
</dbReference>
<dbReference type="SUPFAM" id="SSF88697">
    <property type="entry name" value="PUA domain-like"/>
    <property type="match status" value="1"/>
</dbReference>
<evidence type="ECO:0000256" key="4">
    <source>
        <dbReference type="ARBA" id="ARBA00022695"/>
    </source>
</evidence>
<protein>
    <recommendedName>
        <fullName evidence="2">sulfate adenylyltransferase</fullName>
        <ecNumber evidence="2">2.7.7.4</ecNumber>
    </recommendedName>
    <alternativeName>
        <fullName evidence="9">ATP-sulfurylase</fullName>
    </alternativeName>
    <alternativeName>
        <fullName evidence="7">Sulfate adenylate transferase</fullName>
    </alternativeName>
</protein>
<dbReference type="InterPro" id="IPR002650">
    <property type="entry name" value="Sulphate_adenylyltransferase"/>
</dbReference>
<dbReference type="NCBIfam" id="NF003166">
    <property type="entry name" value="PRK04149.1"/>
    <property type="match status" value="1"/>
</dbReference>
<comment type="similarity">
    <text evidence="8">Belongs to the sulfate adenylyltransferase family.</text>
</comment>
<evidence type="ECO:0000256" key="9">
    <source>
        <dbReference type="ARBA" id="ARBA00041598"/>
    </source>
</evidence>
<comment type="pathway">
    <text evidence="1">Sulfur metabolism; hydrogen sulfide biosynthesis; sulfite from sulfate: step 1/3.</text>
</comment>
<evidence type="ECO:0000256" key="6">
    <source>
        <dbReference type="ARBA" id="ARBA00022840"/>
    </source>
</evidence>
<keyword evidence="4 13" id="KW-0548">Nucleotidyltransferase</keyword>
<reference evidence="13" key="1">
    <citation type="journal article" date="2020" name="mSystems">
        <title>Genome- and Community-Level Interaction Insights into Carbon Utilization and Element Cycling Functions of Hydrothermarchaeota in Hydrothermal Sediment.</title>
        <authorList>
            <person name="Zhou Z."/>
            <person name="Liu Y."/>
            <person name="Xu W."/>
            <person name="Pan J."/>
            <person name="Luo Z.H."/>
            <person name="Li M."/>
        </authorList>
    </citation>
    <scope>NUCLEOTIDE SEQUENCE [LARGE SCALE GENOMIC DNA]</scope>
    <source>
        <strain evidence="13">SpSt-897</strain>
    </source>
</reference>
<dbReference type="InterPro" id="IPR025980">
    <property type="entry name" value="ATP-Sase_PUA-like_dom"/>
</dbReference>
<dbReference type="GO" id="GO:0005524">
    <property type="term" value="F:ATP binding"/>
    <property type="evidence" value="ECO:0007669"/>
    <property type="project" value="UniProtKB-KW"/>
</dbReference>
<evidence type="ECO:0000256" key="3">
    <source>
        <dbReference type="ARBA" id="ARBA00022679"/>
    </source>
</evidence>
<dbReference type="Pfam" id="PF01747">
    <property type="entry name" value="ATP-sulfurylase"/>
    <property type="match status" value="1"/>
</dbReference>
<dbReference type="Gene3D" id="3.10.400.10">
    <property type="entry name" value="Sulfate adenylyltransferase"/>
    <property type="match status" value="1"/>
</dbReference>
<dbReference type="AlphaFoldDB" id="A0A7C3ZAF6"/>
<proteinExistence type="inferred from homology"/>
<dbReference type="InterPro" id="IPR024951">
    <property type="entry name" value="Sulfurylase_cat_dom"/>
</dbReference>
<evidence type="ECO:0000259" key="11">
    <source>
        <dbReference type="Pfam" id="PF01747"/>
    </source>
</evidence>
<accession>A0A7C3ZAF6</accession>
<keyword evidence="6" id="KW-0067">ATP-binding</keyword>
<gene>
    <name evidence="13" type="primary">sat</name>
    <name evidence="13" type="ORF">ENW96_14210</name>
</gene>
<dbReference type="CDD" id="cd00517">
    <property type="entry name" value="ATPS"/>
    <property type="match status" value="1"/>
</dbReference>
<dbReference type="EMBL" id="DTMF01000339">
    <property type="protein sequence ID" value="HGF35510.1"/>
    <property type="molecule type" value="Genomic_DNA"/>
</dbReference>
<name>A0A7C3ZAF6_9BACT</name>
<dbReference type="GO" id="GO:0000103">
    <property type="term" value="P:sulfate assimilation"/>
    <property type="evidence" value="ECO:0007669"/>
    <property type="project" value="InterPro"/>
</dbReference>
<dbReference type="Gene3D" id="3.40.50.620">
    <property type="entry name" value="HUPs"/>
    <property type="match status" value="1"/>
</dbReference>
<dbReference type="PANTHER" id="PTHR43509:SF1">
    <property type="entry name" value="SULFATE ADENYLYLTRANSFERASE"/>
    <property type="match status" value="1"/>
</dbReference>
<sequence length="425" mass="48379">MEYIGHGGKPLVERVITNKDEAKKKIAGLKQMPASRQMATEAIGIAYGFFSPIEGFMKKADVEATCNKMELADGTVWSIPIVYDISDKEIADYGIKEGESILLTFDGNPLAIFDVEEIYTYDKEDMAEKVYGTKEDKHPGVKRTYNYKDKFLGGKITLVNEPKVREPFTPYCLTPRQHREKFKEKNWIKIVAHQTRNVPHSGHEWLMKHAYIAAHGDSPVEQMETMGKSISGILVNCIVGEKRAGDYIDEAIVLTQDELRKSGYFREDIHMVTMTFWDMRYAGPREAVHHSIIRTNLGLTHHMFGRDHAGVGTYYHSYQAHHLLMSIPKEKLNITPIYVLEWAYCPHCGEVTCIGLCGHWNELQKFSGTKIRSIIMDEVKPTRLIFRPEVFDVVMDSAKKYGFGSPFVGKEYLEKAKPAFSIGPL</sequence>
<evidence type="ECO:0000259" key="12">
    <source>
        <dbReference type="Pfam" id="PF14306"/>
    </source>
</evidence>
<evidence type="ECO:0000256" key="7">
    <source>
        <dbReference type="ARBA" id="ARBA00031812"/>
    </source>
</evidence>
<comment type="catalytic activity">
    <reaction evidence="10">
        <text>sulfate + ATP + H(+) = adenosine 5'-phosphosulfate + diphosphate</text>
        <dbReference type="Rhea" id="RHEA:18133"/>
        <dbReference type="ChEBI" id="CHEBI:15378"/>
        <dbReference type="ChEBI" id="CHEBI:16189"/>
        <dbReference type="ChEBI" id="CHEBI:30616"/>
        <dbReference type="ChEBI" id="CHEBI:33019"/>
        <dbReference type="ChEBI" id="CHEBI:58243"/>
        <dbReference type="EC" id="2.7.7.4"/>
    </reaction>
</comment>
<feature type="domain" description="Sulphate adenylyltransferase catalytic" evidence="11">
    <location>
        <begin position="171"/>
        <end position="396"/>
    </location>
</feature>
<dbReference type="SUPFAM" id="SSF52374">
    <property type="entry name" value="Nucleotidylyl transferase"/>
    <property type="match status" value="1"/>
</dbReference>
<evidence type="ECO:0000256" key="1">
    <source>
        <dbReference type="ARBA" id="ARBA00005048"/>
    </source>
</evidence>
<evidence type="ECO:0000256" key="5">
    <source>
        <dbReference type="ARBA" id="ARBA00022741"/>
    </source>
</evidence>
<evidence type="ECO:0000256" key="10">
    <source>
        <dbReference type="ARBA" id="ARBA00049370"/>
    </source>
</evidence>
<keyword evidence="5" id="KW-0547">Nucleotide-binding</keyword>
<dbReference type="PANTHER" id="PTHR43509">
    <property type="match status" value="1"/>
</dbReference>